<keyword evidence="1" id="KW-0489">Methyltransferase</keyword>
<dbReference type="OrthoDB" id="2086672at2"/>
<reference evidence="1 2" key="1">
    <citation type="submission" date="2018-09" db="EMBL/GenBank/DDBJ databases">
        <title>Paenibacillus SK2017-BO5.</title>
        <authorList>
            <person name="Piskunova J.V."/>
            <person name="Dubiley S.A."/>
            <person name="Severinov K.V."/>
        </authorList>
    </citation>
    <scope>NUCLEOTIDE SEQUENCE [LARGE SCALE GENOMIC DNA]</scope>
    <source>
        <strain evidence="1 2">BO5</strain>
    </source>
</reference>
<name>A0A3A3GJN9_PANTH</name>
<dbReference type="EMBL" id="QYZD01000011">
    <property type="protein sequence ID" value="RJG23396.1"/>
    <property type="molecule type" value="Genomic_DNA"/>
</dbReference>
<protein>
    <submittedName>
        <fullName evidence="1">Ketopantoate hydroxymethyltransferase</fullName>
    </submittedName>
</protein>
<dbReference type="Proteomes" id="UP000266177">
    <property type="component" value="Unassembled WGS sequence"/>
</dbReference>
<dbReference type="RefSeq" id="WP_119794247.1">
    <property type="nucleotide sequence ID" value="NZ_QYZD01000011.1"/>
</dbReference>
<evidence type="ECO:0000313" key="2">
    <source>
        <dbReference type="Proteomes" id="UP000266177"/>
    </source>
</evidence>
<sequence>MISSILLQELAQHVNLRIAKVVLNQSVEITDFQIKDVSEQEVLMEYIIPAGAAETVTLIELQDEAGTVLTSNPVFIPLTTDTLIKHPITIKEVA</sequence>
<evidence type="ECO:0000313" key="1">
    <source>
        <dbReference type="EMBL" id="RJG23396.1"/>
    </source>
</evidence>
<gene>
    <name evidence="1" type="ORF">DQX05_14235</name>
</gene>
<dbReference type="GO" id="GO:0008168">
    <property type="term" value="F:methyltransferase activity"/>
    <property type="evidence" value="ECO:0007669"/>
    <property type="project" value="UniProtKB-KW"/>
</dbReference>
<keyword evidence="1" id="KW-0808">Transferase</keyword>
<accession>A0A3A3GJN9</accession>
<dbReference type="GO" id="GO:0032259">
    <property type="term" value="P:methylation"/>
    <property type="evidence" value="ECO:0007669"/>
    <property type="project" value="UniProtKB-KW"/>
</dbReference>
<proteinExistence type="predicted"/>
<comment type="caution">
    <text evidence="1">The sequence shown here is derived from an EMBL/GenBank/DDBJ whole genome shotgun (WGS) entry which is preliminary data.</text>
</comment>
<dbReference type="AlphaFoldDB" id="A0A3A3GJN9"/>
<organism evidence="1 2">
    <name type="scientific">Paenibacillus thiaminolyticus</name>
    <name type="common">Bacillus thiaminolyticus</name>
    <dbReference type="NCBI Taxonomy" id="49283"/>
    <lineage>
        <taxon>Bacteria</taxon>
        <taxon>Bacillati</taxon>
        <taxon>Bacillota</taxon>
        <taxon>Bacilli</taxon>
        <taxon>Bacillales</taxon>
        <taxon>Paenibacillaceae</taxon>
        <taxon>Paenibacillus</taxon>
    </lineage>
</organism>